<dbReference type="AlphaFoldDB" id="A0AAV3TYU6"/>
<name>A0AAV3TYU6_9ALTE</name>
<dbReference type="Proteomes" id="UP001409585">
    <property type="component" value="Unassembled WGS sequence"/>
</dbReference>
<comment type="caution">
    <text evidence="1">The sequence shown here is derived from an EMBL/GenBank/DDBJ whole genome shotgun (WGS) entry which is preliminary data.</text>
</comment>
<dbReference type="EMBL" id="BAABLX010000007">
    <property type="protein sequence ID" value="GAA4934901.1"/>
    <property type="molecule type" value="Genomic_DNA"/>
</dbReference>
<organism evidence="1 2">
    <name type="scientific">Halioxenophilus aromaticivorans</name>
    <dbReference type="NCBI Taxonomy" id="1306992"/>
    <lineage>
        <taxon>Bacteria</taxon>
        <taxon>Pseudomonadati</taxon>
        <taxon>Pseudomonadota</taxon>
        <taxon>Gammaproteobacteria</taxon>
        <taxon>Alteromonadales</taxon>
        <taxon>Alteromonadaceae</taxon>
        <taxon>Halioxenophilus</taxon>
    </lineage>
</organism>
<reference evidence="2" key="1">
    <citation type="journal article" date="2019" name="Int. J. Syst. Evol. Microbiol.">
        <title>The Global Catalogue of Microorganisms (GCM) 10K type strain sequencing project: providing services to taxonomists for standard genome sequencing and annotation.</title>
        <authorList>
            <consortium name="The Broad Institute Genomics Platform"/>
            <consortium name="The Broad Institute Genome Sequencing Center for Infectious Disease"/>
            <person name="Wu L."/>
            <person name="Ma J."/>
        </authorList>
    </citation>
    <scope>NUCLEOTIDE SEQUENCE [LARGE SCALE GENOMIC DNA]</scope>
    <source>
        <strain evidence="2">JCM 19134</strain>
    </source>
</reference>
<sequence length="185" mass="21396">MGRSFVVKPLMGTDQAEQFALRYGFKVQPQTLVVSVSDAFSDYIVLALSEQLESRQQRDEHYRQAIEYLQKAQALLRGQPHPAGGMVNKLEKMQLTLDKVIDNRSEVAEERAKRFVELNLVRRLRDVWQRYTNTPFYVGLDGSGRSPHDYLRQCFELALAQYPEIEWLGAVNDRAIDFMLKAIRS</sequence>
<evidence type="ECO:0000313" key="1">
    <source>
        <dbReference type="EMBL" id="GAA4934901.1"/>
    </source>
</evidence>
<gene>
    <name evidence="1" type="ORF">GCM10025791_10070</name>
</gene>
<proteinExistence type="predicted"/>
<evidence type="ECO:0000313" key="2">
    <source>
        <dbReference type="Proteomes" id="UP001409585"/>
    </source>
</evidence>
<keyword evidence="2" id="KW-1185">Reference proteome</keyword>
<accession>A0AAV3TYU6</accession>
<protein>
    <submittedName>
        <fullName evidence="1">Uncharacterized protein</fullName>
    </submittedName>
</protein>